<feature type="transmembrane region" description="Helical" evidence="1">
    <location>
        <begin position="76"/>
        <end position="99"/>
    </location>
</feature>
<keyword evidence="1" id="KW-0472">Membrane</keyword>
<proteinExistence type="predicted"/>
<keyword evidence="1" id="KW-0812">Transmembrane</keyword>
<evidence type="ECO:0000256" key="1">
    <source>
        <dbReference type="SAM" id="Phobius"/>
    </source>
</evidence>
<evidence type="ECO:0008006" key="3">
    <source>
        <dbReference type="Google" id="ProtNLM"/>
    </source>
</evidence>
<sequence>MGITVGIPRLFLVAPRTIDIATSQTEEKSIASRPKALALNRMESFDHRIGTMVYAKRFHRISIIENMDIPLNFAKYIQWSGIATLVFLVLTIIAFLVGWGIRFRLVGVTSFMAVLTVGIFGLGLGLFTRTEIPGAVRFSLVYDNGANQAVISLPSTVTPEQVEATLKQAASDLFSSGRAGAGGNNQFIISARTLVHPQPGLSAPLYLGQIKKSFSDPGDNTPELQLFPESFAKISQ</sequence>
<protein>
    <recommendedName>
        <fullName evidence="3">Ycf51 protein</fullName>
    </recommendedName>
</protein>
<organism evidence="2">
    <name type="scientific">Microcystis aeruginosa (strain PCC 7806)</name>
    <dbReference type="NCBI Taxonomy" id="267872"/>
    <lineage>
        <taxon>Bacteria</taxon>
        <taxon>Bacillati</taxon>
        <taxon>Cyanobacteriota</taxon>
        <taxon>Cyanophyceae</taxon>
        <taxon>Oscillatoriophycideae</taxon>
        <taxon>Chroococcales</taxon>
        <taxon>Microcystaceae</taxon>
        <taxon>Microcystis</taxon>
    </lineage>
</organism>
<dbReference type="Pfam" id="PF10726">
    <property type="entry name" value="DUF2518"/>
    <property type="match status" value="1"/>
</dbReference>
<feature type="transmembrane region" description="Helical" evidence="1">
    <location>
        <begin position="105"/>
        <end position="127"/>
    </location>
</feature>
<reference evidence="2" key="1">
    <citation type="submission" date="2007-08" db="EMBL/GenBank/DDBJ databases">
        <authorList>
            <person name="Frangeul L."/>
        </authorList>
    </citation>
    <scope>NUCLEOTIDE SEQUENCE</scope>
    <source>
        <strain evidence="2">PCC 7806</strain>
    </source>
</reference>
<gene>
    <name evidence="2" type="ORF">IPF_1094</name>
</gene>
<dbReference type="EMBL" id="AM778958">
    <property type="protein sequence ID" value="CAO88303.1"/>
    <property type="molecule type" value="Genomic_DNA"/>
</dbReference>
<keyword evidence="1" id="KW-1133">Transmembrane helix</keyword>
<dbReference type="InterPro" id="IPR019664">
    <property type="entry name" value="Uncharacterised_Ycf51"/>
</dbReference>
<accession>A8YMW4</accession>
<evidence type="ECO:0000313" key="2">
    <source>
        <dbReference type="EMBL" id="CAO88303.1"/>
    </source>
</evidence>
<dbReference type="AlphaFoldDB" id="A8YMW4"/>
<name>A8YMW4_MICA7</name>